<feature type="region of interest" description="Disordered" evidence="1">
    <location>
        <begin position="1"/>
        <end position="23"/>
    </location>
</feature>
<feature type="region of interest" description="Disordered" evidence="1">
    <location>
        <begin position="55"/>
        <end position="76"/>
    </location>
</feature>
<feature type="compositionally biased region" description="Acidic residues" evidence="1">
    <location>
        <begin position="59"/>
        <end position="71"/>
    </location>
</feature>
<organism evidence="2">
    <name type="scientific">Skeletonema marinoi</name>
    <dbReference type="NCBI Taxonomy" id="267567"/>
    <lineage>
        <taxon>Eukaryota</taxon>
        <taxon>Sar</taxon>
        <taxon>Stramenopiles</taxon>
        <taxon>Ochrophyta</taxon>
        <taxon>Bacillariophyta</taxon>
        <taxon>Coscinodiscophyceae</taxon>
        <taxon>Thalassiosirophycidae</taxon>
        <taxon>Thalassiosirales</taxon>
        <taxon>Skeletonemataceae</taxon>
        <taxon>Skeletonema</taxon>
        <taxon>Skeletonema marinoi-dohrnii complex</taxon>
    </lineage>
</organism>
<protein>
    <submittedName>
        <fullName evidence="2">Uncharacterized protein</fullName>
    </submittedName>
</protein>
<dbReference type="EMBL" id="HBGZ01007605">
    <property type="protein sequence ID" value="CAD9586685.1"/>
    <property type="molecule type" value="Transcribed_RNA"/>
</dbReference>
<proteinExistence type="predicted"/>
<name>A0A7S2KW38_9STRA</name>
<dbReference type="AlphaFoldDB" id="A0A7S2KW38"/>
<evidence type="ECO:0000256" key="1">
    <source>
        <dbReference type="SAM" id="MobiDB-lite"/>
    </source>
</evidence>
<accession>A0A7S2KW38</accession>
<reference evidence="2" key="1">
    <citation type="submission" date="2021-01" db="EMBL/GenBank/DDBJ databases">
        <authorList>
            <person name="Corre E."/>
            <person name="Pelletier E."/>
            <person name="Niang G."/>
            <person name="Scheremetjew M."/>
            <person name="Finn R."/>
            <person name="Kale V."/>
            <person name="Holt S."/>
            <person name="Cochrane G."/>
            <person name="Meng A."/>
            <person name="Brown T."/>
            <person name="Cohen L."/>
        </authorList>
    </citation>
    <scope>NUCLEOTIDE SEQUENCE</scope>
    <source>
        <strain evidence="2">SM1012Den-03</strain>
    </source>
</reference>
<evidence type="ECO:0000313" key="2">
    <source>
        <dbReference type="EMBL" id="CAD9586685.1"/>
    </source>
</evidence>
<sequence>MPPKRKASASTSAKGSKAAKKKATPYDEFFEEYDKVMKRNPKNIGGMIIRGISNAGGEYSDEDDEDEEEEQDTSKYTAEQMSSLRYVFITQKREDKLNEMRRLILGSQANDSIMMFNTSFSYEVMDGFEEYKSRIWKKMKTPAEKFDSLFAYTYNLKNYDTWIHDHEGGMGMDEMVKGLAGMWKRLLKNDDEKLGIDAEYTRPGVVQLLKDFQSDLDMQELDFSFQ</sequence>
<gene>
    <name evidence="2" type="ORF">SMAR0320_LOCUS5421</name>
</gene>